<evidence type="ECO:0000313" key="6">
    <source>
        <dbReference type="Proteomes" id="UP000617628"/>
    </source>
</evidence>
<dbReference type="PROSITE" id="PS00629">
    <property type="entry name" value="IMP_1"/>
    <property type="match status" value="1"/>
</dbReference>
<comment type="caution">
    <text evidence="5">The sequence shown here is derived from an EMBL/GenBank/DDBJ whole genome shotgun (WGS) entry which is preliminary data.</text>
</comment>
<dbReference type="AlphaFoldDB" id="A0A934RZX8"/>
<dbReference type="EMBL" id="JAENIL010000010">
    <property type="protein sequence ID" value="MBK1876558.1"/>
    <property type="molecule type" value="Genomic_DNA"/>
</dbReference>
<dbReference type="GO" id="GO:0046872">
    <property type="term" value="F:metal ion binding"/>
    <property type="evidence" value="ECO:0007669"/>
    <property type="project" value="UniProtKB-KW"/>
</dbReference>
<dbReference type="Proteomes" id="UP000617628">
    <property type="component" value="Unassembled WGS sequence"/>
</dbReference>
<dbReference type="InterPro" id="IPR020583">
    <property type="entry name" value="Inositol_monoP_metal-BS"/>
</dbReference>
<name>A0A934RZX8_9BACT</name>
<keyword evidence="2" id="KW-0378">Hydrolase</keyword>
<protein>
    <recommendedName>
        <fullName evidence="7">Inositol monophosphatase</fullName>
    </recommendedName>
</protein>
<proteinExistence type="predicted"/>
<organism evidence="5 6">
    <name type="scientific">Pelagicoccus mobilis</name>
    <dbReference type="NCBI Taxonomy" id="415221"/>
    <lineage>
        <taxon>Bacteria</taxon>
        <taxon>Pseudomonadati</taxon>
        <taxon>Verrucomicrobiota</taxon>
        <taxon>Opitutia</taxon>
        <taxon>Puniceicoccales</taxon>
        <taxon>Pelagicoccaceae</taxon>
        <taxon>Pelagicoccus</taxon>
    </lineage>
</organism>
<dbReference type="GO" id="GO:0007165">
    <property type="term" value="P:signal transduction"/>
    <property type="evidence" value="ECO:0007669"/>
    <property type="project" value="TreeGrafter"/>
</dbReference>
<dbReference type="Pfam" id="PF00459">
    <property type="entry name" value="Inositol_P"/>
    <property type="match status" value="1"/>
</dbReference>
<dbReference type="Gene3D" id="3.40.190.80">
    <property type="match status" value="1"/>
</dbReference>
<evidence type="ECO:0000256" key="2">
    <source>
        <dbReference type="ARBA" id="ARBA00022801"/>
    </source>
</evidence>
<evidence type="ECO:0000313" key="5">
    <source>
        <dbReference type="EMBL" id="MBK1876558.1"/>
    </source>
</evidence>
<evidence type="ECO:0000256" key="4">
    <source>
        <dbReference type="PIRSR" id="PIRSR600760-2"/>
    </source>
</evidence>
<dbReference type="InterPro" id="IPR000760">
    <property type="entry name" value="Inositol_monophosphatase-like"/>
</dbReference>
<comment type="cofactor">
    <cofactor evidence="4">
        <name>Mg(2+)</name>
        <dbReference type="ChEBI" id="CHEBI:18420"/>
    </cofactor>
</comment>
<evidence type="ECO:0000256" key="3">
    <source>
        <dbReference type="ARBA" id="ARBA00022842"/>
    </source>
</evidence>
<sequence>MSTVDGHLSELRLLAVEAAKRAGAFVQERAGGALRVECKEAGDSEASQVVTEVDRQAQALILEFLQESTRAFDLGVLAEELGDDGSRFEKEHFWCVDPLDGTLPFTENRSGYAVSIALVSREGASKVGVVYDPRGEILYDAALGEGAKRNGVDWALEPSGDSNLRVFADRSLRKSAVFEALRSGLEELAGERGLGGVEFVCQGGAALNACWTLENGPACYFKLPKRNPGGGSVWDFAATSCLFGELGASFGDVEGEPLELNRVESTFLNHRGFCCATDARLAEGIRRICSDFRSL</sequence>
<evidence type="ECO:0008006" key="7">
    <source>
        <dbReference type="Google" id="ProtNLM"/>
    </source>
</evidence>
<dbReference type="PANTHER" id="PTHR20854:SF4">
    <property type="entry name" value="INOSITOL-1-MONOPHOSPHATASE-RELATED"/>
    <property type="match status" value="1"/>
</dbReference>
<gene>
    <name evidence="5" type="ORF">JIN87_06745</name>
</gene>
<dbReference type="SUPFAM" id="SSF56655">
    <property type="entry name" value="Carbohydrate phosphatase"/>
    <property type="match status" value="1"/>
</dbReference>
<keyword evidence="1 4" id="KW-0479">Metal-binding</keyword>
<keyword evidence="3 4" id="KW-0460">Magnesium</keyword>
<dbReference type="Gene3D" id="3.30.540.10">
    <property type="entry name" value="Fructose-1,6-Bisphosphatase, subunit A, domain 1"/>
    <property type="match status" value="1"/>
</dbReference>
<feature type="binding site" evidence="4">
    <location>
        <position position="99"/>
    </location>
    <ligand>
        <name>Mg(2+)</name>
        <dbReference type="ChEBI" id="CHEBI:18420"/>
        <label>1</label>
        <note>catalytic</note>
    </ligand>
</feature>
<keyword evidence="6" id="KW-1185">Reference proteome</keyword>
<dbReference type="PRINTS" id="PR00377">
    <property type="entry name" value="IMPHPHTASES"/>
</dbReference>
<dbReference type="PANTHER" id="PTHR20854">
    <property type="entry name" value="INOSITOL MONOPHOSPHATASE"/>
    <property type="match status" value="1"/>
</dbReference>
<dbReference type="GO" id="GO:0006020">
    <property type="term" value="P:inositol metabolic process"/>
    <property type="evidence" value="ECO:0007669"/>
    <property type="project" value="TreeGrafter"/>
</dbReference>
<dbReference type="RefSeq" id="WP_200354774.1">
    <property type="nucleotide sequence ID" value="NZ_JAENIL010000010.1"/>
</dbReference>
<reference evidence="5" key="1">
    <citation type="submission" date="2021-01" db="EMBL/GenBank/DDBJ databases">
        <title>Modified the classification status of verrucomicrobia.</title>
        <authorList>
            <person name="Feng X."/>
        </authorList>
    </citation>
    <scope>NUCLEOTIDE SEQUENCE</scope>
    <source>
        <strain evidence="5">KCTC 13126</strain>
    </source>
</reference>
<evidence type="ECO:0000256" key="1">
    <source>
        <dbReference type="ARBA" id="ARBA00022723"/>
    </source>
</evidence>
<feature type="binding site" evidence="4">
    <location>
        <position position="79"/>
    </location>
    <ligand>
        <name>Mg(2+)</name>
        <dbReference type="ChEBI" id="CHEBI:18420"/>
        <label>1</label>
        <note>catalytic</note>
    </ligand>
</feature>
<feature type="binding site" evidence="4">
    <location>
        <position position="235"/>
    </location>
    <ligand>
        <name>Mg(2+)</name>
        <dbReference type="ChEBI" id="CHEBI:18420"/>
        <label>1</label>
        <note>catalytic</note>
    </ligand>
</feature>
<dbReference type="GO" id="GO:0008934">
    <property type="term" value="F:inositol monophosphate 1-phosphatase activity"/>
    <property type="evidence" value="ECO:0007669"/>
    <property type="project" value="TreeGrafter"/>
</dbReference>
<feature type="binding site" evidence="4">
    <location>
        <position position="100"/>
    </location>
    <ligand>
        <name>Mg(2+)</name>
        <dbReference type="ChEBI" id="CHEBI:18420"/>
        <label>1</label>
        <note>catalytic</note>
    </ligand>
</feature>
<feature type="binding site" evidence="4">
    <location>
        <position position="97"/>
    </location>
    <ligand>
        <name>Mg(2+)</name>
        <dbReference type="ChEBI" id="CHEBI:18420"/>
        <label>1</label>
        <note>catalytic</note>
    </ligand>
</feature>
<accession>A0A934RZX8</accession>